<dbReference type="OrthoDB" id="62511at2"/>
<dbReference type="InterPro" id="IPR006528">
    <property type="entry name" value="Phage_head_morphogenesis_dom"/>
</dbReference>
<dbReference type="RefSeq" id="WP_124867797.1">
    <property type="nucleotide sequence ID" value="NZ_CP034183.1"/>
</dbReference>
<feature type="domain" description="Phage head morphogenesis" evidence="1">
    <location>
        <begin position="144"/>
        <end position="242"/>
    </location>
</feature>
<gene>
    <name evidence="2" type="ORF">EHF33_03105</name>
</gene>
<evidence type="ECO:0000313" key="3">
    <source>
        <dbReference type="Proteomes" id="UP000276417"/>
    </source>
</evidence>
<dbReference type="KEGG" id="dph:EHF33_03105"/>
<evidence type="ECO:0000313" key="2">
    <source>
        <dbReference type="EMBL" id="AZI41863.1"/>
    </source>
</evidence>
<dbReference type="EMBL" id="CP034183">
    <property type="protein sequence ID" value="AZI41863.1"/>
    <property type="molecule type" value="Genomic_DNA"/>
</dbReference>
<sequence>MPQTPEARRLIALARKREDAHLQAARGAVLRQFRKVALKAAEAELTRVLALPPGRRRASLPLVLRRIDEAMTATRTPPAELTGLLKRAVRDRVLTSDDLVKLLDSSLKLNDPASLQVKAVDKQRKAMNGYWESEGRRFRDDAARTVREALRLGLTPEKAADLLQAHLGVHRSRAVLIAQDQMLTAASRAGIDRLKALGVKQFQWETQQDSRVRPVHQALQGRVFTWRSAPELPGQAVLCRCWAAPAR</sequence>
<dbReference type="Pfam" id="PF04233">
    <property type="entry name" value="Phage_Mu_F"/>
    <property type="match status" value="1"/>
</dbReference>
<proteinExistence type="predicted"/>
<evidence type="ECO:0000259" key="1">
    <source>
        <dbReference type="Pfam" id="PF04233"/>
    </source>
</evidence>
<dbReference type="NCBIfam" id="TIGR01641">
    <property type="entry name" value="phageSPP1_gp7"/>
    <property type="match status" value="1"/>
</dbReference>
<dbReference type="AlphaFoldDB" id="A0A3G8YAE1"/>
<reference evidence="2 3" key="1">
    <citation type="submission" date="2018-11" db="EMBL/GenBank/DDBJ databases">
        <title>Deinococcus shelandsis sp. nov., isolated from South Shetland Islands soil of Antarctica.</title>
        <authorList>
            <person name="Tian J."/>
        </authorList>
    </citation>
    <scope>NUCLEOTIDE SEQUENCE [LARGE SCALE GENOMIC DNA]</scope>
    <source>
        <strain evidence="2 3">S14-83T</strain>
    </source>
</reference>
<protein>
    <recommendedName>
        <fullName evidence="1">Phage head morphogenesis domain-containing protein</fullName>
    </recommendedName>
</protein>
<dbReference type="Proteomes" id="UP000276417">
    <property type="component" value="Chromosome 1"/>
</dbReference>
<accession>A0A3G8YAE1</accession>
<keyword evidence="3" id="KW-1185">Reference proteome</keyword>
<name>A0A3G8YAE1_9DEIO</name>
<organism evidence="2 3">
    <name type="scientific">Deinococcus psychrotolerans</name>
    <dbReference type="NCBI Taxonomy" id="2489213"/>
    <lineage>
        <taxon>Bacteria</taxon>
        <taxon>Thermotogati</taxon>
        <taxon>Deinococcota</taxon>
        <taxon>Deinococci</taxon>
        <taxon>Deinococcales</taxon>
        <taxon>Deinococcaceae</taxon>
        <taxon>Deinococcus</taxon>
    </lineage>
</organism>